<dbReference type="PANTHER" id="PTHR24198">
    <property type="entry name" value="ANKYRIN REPEAT AND PROTEIN KINASE DOMAIN-CONTAINING PROTEIN"/>
    <property type="match status" value="1"/>
</dbReference>
<feature type="coiled-coil region" evidence="4">
    <location>
        <begin position="288"/>
        <end position="322"/>
    </location>
</feature>
<reference evidence="7 8" key="1">
    <citation type="submission" date="2023-01" db="EMBL/GenBank/DDBJ databases">
        <title>Analysis of 21 Apiospora genomes using comparative genomics revels a genus with tremendous synthesis potential of carbohydrate active enzymes and secondary metabolites.</title>
        <authorList>
            <person name="Sorensen T."/>
        </authorList>
    </citation>
    <scope>NUCLEOTIDE SEQUENCE [LARGE SCALE GENOMIC DNA]</scope>
    <source>
        <strain evidence="7 8">CBS 83171</strain>
    </source>
</reference>
<dbReference type="SUPFAM" id="SSF52540">
    <property type="entry name" value="P-loop containing nucleoside triphosphate hydrolases"/>
    <property type="match status" value="2"/>
</dbReference>
<keyword evidence="1" id="KW-0677">Repeat</keyword>
<accession>A0ABR1VQL7</accession>
<dbReference type="Proteomes" id="UP001446871">
    <property type="component" value="Unassembled WGS sequence"/>
</dbReference>
<protein>
    <recommendedName>
        <fullName evidence="6">Nephrocystin 3-like N-terminal domain-containing protein</fullName>
    </recommendedName>
</protein>
<dbReference type="Pfam" id="PF24883">
    <property type="entry name" value="NPHP3_N"/>
    <property type="match status" value="1"/>
</dbReference>
<feature type="repeat" description="ANK" evidence="3">
    <location>
        <begin position="1172"/>
        <end position="1194"/>
    </location>
</feature>
<evidence type="ECO:0000256" key="3">
    <source>
        <dbReference type="PROSITE-ProRule" id="PRU00023"/>
    </source>
</evidence>
<evidence type="ECO:0000256" key="1">
    <source>
        <dbReference type="ARBA" id="ARBA00022737"/>
    </source>
</evidence>
<feature type="region of interest" description="Disordered" evidence="5">
    <location>
        <begin position="1"/>
        <end position="21"/>
    </location>
</feature>
<feature type="region of interest" description="Disordered" evidence="5">
    <location>
        <begin position="1959"/>
        <end position="2031"/>
    </location>
</feature>
<feature type="repeat" description="ANK" evidence="3">
    <location>
        <begin position="1610"/>
        <end position="1642"/>
    </location>
</feature>
<keyword evidence="4" id="KW-0175">Coiled coil</keyword>
<dbReference type="PROSITE" id="PS50088">
    <property type="entry name" value="ANK_REPEAT"/>
    <property type="match status" value="10"/>
</dbReference>
<feature type="repeat" description="ANK" evidence="3">
    <location>
        <begin position="944"/>
        <end position="976"/>
    </location>
</feature>
<feature type="repeat" description="ANK" evidence="3">
    <location>
        <begin position="1047"/>
        <end position="1074"/>
    </location>
</feature>
<evidence type="ECO:0000313" key="7">
    <source>
        <dbReference type="EMBL" id="KAK8073147.1"/>
    </source>
</evidence>
<feature type="repeat" description="ANK" evidence="3">
    <location>
        <begin position="1075"/>
        <end position="1107"/>
    </location>
</feature>
<evidence type="ECO:0000256" key="5">
    <source>
        <dbReference type="SAM" id="MobiDB-lite"/>
    </source>
</evidence>
<feature type="repeat" description="ANK" evidence="3">
    <location>
        <begin position="1375"/>
        <end position="1407"/>
    </location>
</feature>
<feature type="repeat" description="ANK" evidence="3">
    <location>
        <begin position="1010"/>
        <end position="1037"/>
    </location>
</feature>
<feature type="compositionally biased region" description="Polar residues" evidence="5">
    <location>
        <begin position="1974"/>
        <end position="1997"/>
    </location>
</feature>
<keyword evidence="8" id="KW-1185">Reference proteome</keyword>
<dbReference type="SMART" id="SM00248">
    <property type="entry name" value="ANK"/>
    <property type="match status" value="21"/>
</dbReference>
<dbReference type="Pfam" id="PF12796">
    <property type="entry name" value="Ank_2"/>
    <property type="match status" value="5"/>
</dbReference>
<organism evidence="7 8">
    <name type="scientific">Apiospora saccharicola</name>
    <dbReference type="NCBI Taxonomy" id="335842"/>
    <lineage>
        <taxon>Eukaryota</taxon>
        <taxon>Fungi</taxon>
        <taxon>Dikarya</taxon>
        <taxon>Ascomycota</taxon>
        <taxon>Pezizomycotina</taxon>
        <taxon>Sordariomycetes</taxon>
        <taxon>Xylariomycetidae</taxon>
        <taxon>Amphisphaeriales</taxon>
        <taxon>Apiosporaceae</taxon>
        <taxon>Apiospora</taxon>
    </lineage>
</organism>
<dbReference type="InterPro" id="IPR036770">
    <property type="entry name" value="Ankyrin_rpt-contain_sf"/>
</dbReference>
<gene>
    <name evidence="7" type="ORF">PG996_006495</name>
</gene>
<feature type="compositionally biased region" description="Low complexity" evidence="5">
    <location>
        <begin position="2018"/>
        <end position="2027"/>
    </location>
</feature>
<comment type="caution">
    <text evidence="7">The sequence shown here is derived from an EMBL/GenBank/DDBJ whole genome shotgun (WGS) entry which is preliminary data.</text>
</comment>
<evidence type="ECO:0000256" key="4">
    <source>
        <dbReference type="SAM" id="Coils"/>
    </source>
</evidence>
<proteinExistence type="predicted"/>
<evidence type="ECO:0000313" key="8">
    <source>
        <dbReference type="Proteomes" id="UP001446871"/>
    </source>
</evidence>
<feature type="repeat" description="ANK" evidence="3">
    <location>
        <begin position="1577"/>
        <end position="1609"/>
    </location>
</feature>
<evidence type="ECO:0000259" key="6">
    <source>
        <dbReference type="Pfam" id="PF24883"/>
    </source>
</evidence>
<sequence length="2321" mass="258231">MSHRVLVRRPNSPLSHASATSVGHVSLWGPTESGDSTVAQHISSDDEDLADGNYTLIAASPSVDAIAPITPAVIARWRGEIESLSSEQRQVFLRGLPEAGLQQYADAVSDLINDKVQKSQSVRLGKWVAPLVQFVEMSRPFTEALNSIYPPAGMILGGVSYVLSMSKRHVDYQEAVVSFLVKICKNLSILDRYKKKFPETEEMQLALIDVYGDILQFCVRASKPFLDGNGNSRATAVTFFRSQIKPFAAEFGDLENSLATHLEVFDRTAVLVLGQMSAHSQETQLLSLKMHARALDAEKRRRAEEENRRRMEEEKAQNEFRQGMLNWISLTDLRKVQDEKLESTLEGTAQWLLDHDNFLAWKFKSRPRLLYLHGKAGSGKSHLAAKVIRDLELWCRQRNAEVANVEKQRRFALAYIYCSATLAEPSNQKYSDGPSETRAGVGALLASILRQLYSCLPKDQDVDFLANIHRESQSSIPATEDIREGIRLIVSKFDKAFIVIDGLDECNALKDIEFEHLCNFIYSLASSSEPSNPTSIIVFSRPGYSTVEDAFHGATRIPVDAGANKADIDMFISERARNITASSSTLQEIKDTLSADADGMFLWVSLIVDSVKKERSDNRRKKAAKNMPRGLAGAYSVALDRVMAQEESVKDVALRALLWIANSERPLSKPELLEALSIEPGMVDMEAGDRFDDLSLARDCADLVVFKNGQYSLLHISLKEYLTHQPIGPSEPSMMEYWTLQHDAHAVLANLCLTYLTFGALQHRTVETREGLNLLLEEYPLLEYSAIFWGYHVKKAAMTINHALLLQATDFLKDDHLLQLSGQASWNEKESFRRRNLRPLHMICAFGLDEILPFFERAELEIEFRDIDGDLPIDYAMKFKQKKMTEWIICQYEGMVDRTRDGILSSKNPLVCLAARNDWADIITRLLNMGFDKDQWGSLNPDVVPATALQYAVRHGSEEAALLLIETGASLDLQDSFGDTALTLATAMQRSRTIDALLRHGANVKLRGKSGNTALHNAIYNNLLDPARNILARGADVGAICLTGSCLHVAAVSGAHDMIDLLLTHGANIESRNARGDTPLLSAIWKGDLDAAKILLSRGARIAARNNYGQSIFHQIINAPLSKRHHVLEWLLKYGDKYGGLVQSLALDLEPWPQTESLTTTLALLLSRDTLHGNTPLRVAACNGDTQTIKLLLKTPLREHMLTQEGITCLEVALKRDYFDCSQVLLKACQDTLPQFPLPEEALVAYAIESGNVALVDLVLSHGACPTATIEFGRSPLHVAASLGNVECIRSLMEHVPVLDYYRKDDYGDTPLYRASEAGKLEAIELMLPHYEADKHMGNNGGFWPIHPAAENGHIDCVKALIRFDPQSPGRCSTEGVTSLHLAARKGRKSVVDYLLTTNADVNATDPYGDTPLSEAIMSRHSDIALSIISYGGSLPIANKQGRTQLHHAAEYGDAVVTDRMLGLGWDPHPLGSHGETPFYLALVDCSVEVVDVYLSRGLDGVVQRRGTGLNCALVAAGSGCLDLWRKIVGIEKSLAYDGIGDGEYSGALGKASYDGHTHIVRDMLAMGLDVNGKDKWGGTAIHAAACAGNVAALRYLCEKGADLDHQDSYGRTALHWAYFYNFKSCRDALIHAGADQHIRNDFGLLARDYDLDSAFARPKSAGTGQLTNPDVRWSIASKFVIEMIRRIKTNQIAFYDEQSAGFRKDLRNWSVLSEALYQLGDLQTSAIIELKRHISYRWNSYCDICRQDVEKDETWHKCTQCCIVVCTGCYDRCQSAIPSFACPSLLKHLEDMELELVPVRTILRPMAQYGACMLLQVFKSLPVFSGWVDKRAQAYDEWESRCSREDWRFAQIEIPGWELIGILRRLRFEFNAGVEPPGTPSGSLTRPDMNNMDLTYRLRVLFRDHSPDLEPIPYNCVGHQYLEIPSTAKLPEEMKAMFDSENELTEVFFKTVEERHGAQASNLVSPDADIQNEEANPRSSGLENRTTDTTPTGFDQQSEDDLQPPEEQQKDSEVEDSTSSSTITGSEEARNVQEQLVSIQHDLLTQWKANQLEKDVKTHKEQGLVLETAWQLAQAIAYDEVVYAPLADLHQQRMGELIADRSSGKAVFRAGSSRQCCKCVGPFRHKVDDAGIELRSRVDRSVTPSYTATARSSAKKYDKKYDAIQDNRSDMFGANEFARLSKTIDGTSIYGISPDVQTLFQSCIKVQALPAFGQITPNYTSPLGVDIFNPAQIFRASGPWSMMSRAGDTLYISAKSVTPTGMRGFYPSNTTLAPIGRERVYQAFANMKQLAELGGSDLASLPYYHFFHCLMPLYSKLPVR</sequence>
<dbReference type="InterPro" id="IPR002110">
    <property type="entry name" value="Ankyrin_rpt"/>
</dbReference>
<feature type="repeat" description="ANK" evidence="3">
    <location>
        <begin position="977"/>
        <end position="1009"/>
    </location>
</feature>
<dbReference type="PROSITE" id="PS50297">
    <property type="entry name" value="ANK_REP_REGION"/>
    <property type="match status" value="8"/>
</dbReference>
<feature type="compositionally biased region" description="Polar residues" evidence="5">
    <location>
        <begin position="12"/>
        <end position="21"/>
    </location>
</feature>
<feature type="domain" description="Nephrocystin 3-like N-terminal" evidence="6">
    <location>
        <begin position="347"/>
        <end position="541"/>
    </location>
</feature>
<dbReference type="EMBL" id="JAQQWM010000003">
    <property type="protein sequence ID" value="KAK8073147.1"/>
    <property type="molecule type" value="Genomic_DNA"/>
</dbReference>
<dbReference type="Gene3D" id="1.25.40.20">
    <property type="entry name" value="Ankyrin repeat-containing domain"/>
    <property type="match status" value="3"/>
</dbReference>
<evidence type="ECO:0000256" key="2">
    <source>
        <dbReference type="ARBA" id="ARBA00023043"/>
    </source>
</evidence>
<feature type="repeat" description="ANK" evidence="3">
    <location>
        <begin position="1272"/>
        <end position="1295"/>
    </location>
</feature>
<name>A0ABR1VQL7_9PEZI</name>
<dbReference type="PANTHER" id="PTHR24198:SF165">
    <property type="entry name" value="ANKYRIN REPEAT-CONTAINING PROTEIN-RELATED"/>
    <property type="match status" value="1"/>
</dbReference>
<dbReference type="Pfam" id="PF00023">
    <property type="entry name" value="Ank"/>
    <property type="match status" value="1"/>
</dbReference>
<keyword evidence="2 3" id="KW-0040">ANK repeat</keyword>
<dbReference type="SUPFAM" id="SSF48403">
    <property type="entry name" value="Ankyrin repeat"/>
    <property type="match status" value="2"/>
</dbReference>
<dbReference type="Gene3D" id="3.40.50.300">
    <property type="entry name" value="P-loop containing nucleotide triphosphate hydrolases"/>
    <property type="match status" value="1"/>
</dbReference>
<dbReference type="InterPro" id="IPR027417">
    <property type="entry name" value="P-loop_NTPase"/>
</dbReference>
<dbReference type="InterPro" id="IPR056884">
    <property type="entry name" value="NPHP3-like_N"/>
</dbReference>